<protein>
    <submittedName>
        <fullName evidence="1">Uncharacterized protein</fullName>
    </submittedName>
</protein>
<organism evidence="1 2">
    <name type="scientific">Trichothecium roseum</name>
    <dbReference type="NCBI Taxonomy" id="47278"/>
    <lineage>
        <taxon>Eukaryota</taxon>
        <taxon>Fungi</taxon>
        <taxon>Dikarya</taxon>
        <taxon>Ascomycota</taxon>
        <taxon>Pezizomycotina</taxon>
        <taxon>Sordariomycetes</taxon>
        <taxon>Hypocreomycetidae</taxon>
        <taxon>Hypocreales</taxon>
        <taxon>Hypocreales incertae sedis</taxon>
        <taxon>Trichothecium</taxon>
    </lineage>
</organism>
<evidence type="ECO:0000313" key="2">
    <source>
        <dbReference type="Proteomes" id="UP001163324"/>
    </source>
</evidence>
<name>A0ACC0UQY1_9HYPO</name>
<comment type="caution">
    <text evidence="1">The sequence shown here is derived from an EMBL/GenBank/DDBJ whole genome shotgun (WGS) entry which is preliminary data.</text>
</comment>
<accession>A0ACC0UQY1</accession>
<dbReference type="EMBL" id="CM047948">
    <property type="protein sequence ID" value="KAI9896518.1"/>
    <property type="molecule type" value="Genomic_DNA"/>
</dbReference>
<gene>
    <name evidence="1" type="ORF">N3K66_008690</name>
</gene>
<reference evidence="1" key="1">
    <citation type="submission" date="2022-10" db="EMBL/GenBank/DDBJ databases">
        <title>Complete Genome of Trichothecium roseum strain YXFP-22015, a Plant Pathogen Isolated from Citrus.</title>
        <authorList>
            <person name="Wang Y."/>
            <person name="Zhu L."/>
        </authorList>
    </citation>
    <scope>NUCLEOTIDE SEQUENCE</scope>
    <source>
        <strain evidence="1">YXFP-22015</strain>
    </source>
</reference>
<keyword evidence="2" id="KW-1185">Reference proteome</keyword>
<sequence length="341" mass="37898">MDVKSGSRFRDIDFYSLRVLIPRMRKINNLEKLNKYVSQARREEAASLITGDDEWKNYLDKLEYTTTTIRQEGLAGVGRFTDALILNIAINNDLRSIGPDRGQKRRPRSQSTEDAISDQTKVNPATDNNQDPTGTPSGPSRTNQPQAPTPRPIDEQAVHIACWSLLSNMSISDGTTRVYMTWAPTQVALRCPFAQGSQPTTSTSQGPVPSAAAQMTRPRGVYEARVDGAALCWDSGKCFAITEEAAEVAAWIAESPPSWGKDESDSKTRLLIAQDRDSLYVVFGVFNYEYVKWIQGASRGDEKEPSFLTMQSFGPYRTRAKGDMVLFQAVVQGHLGQYKEA</sequence>
<dbReference type="Proteomes" id="UP001163324">
    <property type="component" value="Chromosome 9"/>
</dbReference>
<evidence type="ECO:0000313" key="1">
    <source>
        <dbReference type="EMBL" id="KAI9896518.1"/>
    </source>
</evidence>
<proteinExistence type="predicted"/>